<evidence type="ECO:0000313" key="2">
    <source>
        <dbReference type="EMBL" id="CAD7288878.1"/>
    </source>
</evidence>
<evidence type="ECO:0000313" key="3">
    <source>
        <dbReference type="Proteomes" id="UP000789359"/>
    </source>
</evidence>
<dbReference type="InterPro" id="IPR029062">
    <property type="entry name" value="Class_I_gatase-like"/>
</dbReference>
<reference evidence="2 3" key="1">
    <citation type="submission" date="2020-11" db="EMBL/GenBank/DDBJ databases">
        <authorList>
            <person name="Peeters C."/>
        </authorList>
    </citation>
    <scope>NUCLEOTIDE SEQUENCE [LARGE SCALE GENOMIC DNA]</scope>
    <source>
        <strain evidence="2 3">LMG 8286</strain>
    </source>
</reference>
<dbReference type="RefSeq" id="WP_230057315.1">
    <property type="nucleotide sequence ID" value="NZ_CAJHOE010000004.1"/>
</dbReference>
<comment type="caution">
    <text evidence="2">The sequence shown here is derived from an EMBL/GenBank/DDBJ whole genome shotgun (WGS) entry which is preliminary data.</text>
</comment>
<name>A0ABM8Q7F0_9BACT</name>
<gene>
    <name evidence="2" type="ORF">LMG8286_01573</name>
</gene>
<accession>A0ABM8Q7F0</accession>
<organism evidence="2 3">
    <name type="scientific">Campylobacter suis</name>
    <dbReference type="NCBI Taxonomy" id="2790657"/>
    <lineage>
        <taxon>Bacteria</taxon>
        <taxon>Pseudomonadati</taxon>
        <taxon>Campylobacterota</taxon>
        <taxon>Epsilonproteobacteria</taxon>
        <taxon>Campylobacterales</taxon>
        <taxon>Campylobacteraceae</taxon>
        <taxon>Campylobacter</taxon>
    </lineage>
</organism>
<proteinExistence type="predicted"/>
<feature type="domain" description="DJ-1/PfpI" evidence="1">
    <location>
        <begin position="1"/>
        <end position="153"/>
    </location>
</feature>
<dbReference type="SUPFAM" id="SSF52317">
    <property type="entry name" value="Class I glutamine amidotransferase-like"/>
    <property type="match status" value="1"/>
</dbReference>
<protein>
    <recommendedName>
        <fullName evidence="1">DJ-1/PfpI domain-containing protein</fullName>
    </recommendedName>
</protein>
<dbReference type="EMBL" id="CAJHOE010000004">
    <property type="protein sequence ID" value="CAD7288878.1"/>
    <property type="molecule type" value="Genomic_DNA"/>
</dbReference>
<dbReference type="Proteomes" id="UP000789359">
    <property type="component" value="Unassembled WGS sequence"/>
</dbReference>
<sequence length="162" mass="18004">MKIALVMYDKMNLANFAMLMAFFKSFEGVRLKTCAFKNEVVCELGVRLHPDVFGESIYGADMIVIPDGLGALSLRYDEIFLSWIKSGSSAKLKFGFDLGSLIFAGAGFLEEKSAAIRGGYKNALSEYCSVSEHKICFDKDMISASEFSQELQLKLSKLLESY</sequence>
<keyword evidence="3" id="KW-1185">Reference proteome</keyword>
<dbReference type="Gene3D" id="3.40.50.880">
    <property type="match status" value="1"/>
</dbReference>
<evidence type="ECO:0000259" key="1">
    <source>
        <dbReference type="Pfam" id="PF01965"/>
    </source>
</evidence>
<dbReference type="Pfam" id="PF01965">
    <property type="entry name" value="DJ-1_PfpI"/>
    <property type="match status" value="1"/>
</dbReference>
<dbReference type="InterPro" id="IPR002818">
    <property type="entry name" value="DJ-1/PfpI"/>
</dbReference>